<feature type="domain" description="Right handed beta helix" evidence="2">
    <location>
        <begin position="334"/>
        <end position="471"/>
    </location>
</feature>
<accession>A0A161LLN5</accession>
<dbReference type="EMBL" id="BDCX01000015">
    <property type="protein sequence ID" value="GAT69797.1"/>
    <property type="molecule type" value="Genomic_DNA"/>
</dbReference>
<dbReference type="Proteomes" id="UP000077701">
    <property type="component" value="Unassembled WGS sequence"/>
</dbReference>
<dbReference type="InterPro" id="IPR039448">
    <property type="entry name" value="Beta_helix"/>
</dbReference>
<dbReference type="PANTHER" id="PTHR36453">
    <property type="entry name" value="SECRETED PROTEIN-RELATED"/>
    <property type="match status" value="1"/>
</dbReference>
<dbReference type="Pfam" id="PF13229">
    <property type="entry name" value="Beta_helix"/>
    <property type="match status" value="1"/>
</dbReference>
<comment type="caution">
    <text evidence="3">The sequence shown here is derived from an EMBL/GenBank/DDBJ whole genome shotgun (WGS) entry which is preliminary data.</text>
</comment>
<dbReference type="STRING" id="161355.PS9374_05477"/>
<feature type="region of interest" description="Disordered" evidence="1">
    <location>
        <begin position="1"/>
        <end position="21"/>
    </location>
</feature>
<name>A0A161LLN5_9ACTN</name>
<proteinExistence type="predicted"/>
<dbReference type="SUPFAM" id="SSF51126">
    <property type="entry name" value="Pectin lyase-like"/>
    <property type="match status" value="1"/>
</dbReference>
<evidence type="ECO:0000313" key="3">
    <source>
        <dbReference type="EMBL" id="GAT69797.1"/>
    </source>
</evidence>
<sequence length="587" mass="62564">MNHVHVSPTGDDSGPGTPERPFATLKRARDHVRALSGDVTVHLRAGVHTLTAPLLLTGEDSGRDGRRIVYQAHGYGTPGQEEAVVSGGREIRGWRERDGLWLADVGDLDTRQLYVDGRRAGRAALEGIPGSVTVTETGYVTDSTDPQRWGNPADVEFVYRGVYPWTEARCGVAAVSGDEHSTTITMDRPAFAWAAELYNSVVPWAGESHGPGLPTRVENGAGFLTEPGTFALDRSVPGRHVLLYRPLPGEDPARTRVVAPVLETLLHARGVHDVAFRGIVFADATWLRPERPEGFLHYHGTGYYEGGGVEKAVFAEGEAWVTFPRESAAMPGNVVFEDTGRVLVEGCRFTRLGAVGLEFSGGSADNRVLGSVFTDISGSALAIRPPSPAEGRGNRVEDNRIHHVGVEYAGSPGIALSAAQDSVIAHNHVSDVPHCGIVLGGGEGARGARVLHNLVHDTMQVLADGGGVYLSGPQGDSAETAAVVRGNVVRDTLTPYNFALYTDYGASWVTVEGNAVHRADNTAVLQVWPPLENVVYRGNFWDADPVGHDAPPAGVVYEGNTTVPGGEEFREATAEILLRAGLRSLGG</sequence>
<organism evidence="3 4">
    <name type="scientific">Planomonospora sphaerica</name>
    <dbReference type="NCBI Taxonomy" id="161355"/>
    <lineage>
        <taxon>Bacteria</taxon>
        <taxon>Bacillati</taxon>
        <taxon>Actinomycetota</taxon>
        <taxon>Actinomycetes</taxon>
        <taxon>Streptosporangiales</taxon>
        <taxon>Streptosporangiaceae</taxon>
        <taxon>Planomonospora</taxon>
    </lineage>
</organism>
<evidence type="ECO:0000259" key="2">
    <source>
        <dbReference type="Pfam" id="PF13229"/>
    </source>
</evidence>
<protein>
    <submittedName>
        <fullName evidence="3">Fibronectin type III domain-containing protein</fullName>
    </submittedName>
</protein>
<dbReference type="InterPro" id="IPR011050">
    <property type="entry name" value="Pectin_lyase_fold/virulence"/>
</dbReference>
<dbReference type="AlphaFoldDB" id="A0A161LLN5"/>
<gene>
    <name evidence="3" type="ORF">PS9374_05477</name>
</gene>
<reference evidence="4" key="2">
    <citation type="submission" date="2016-04" db="EMBL/GenBank/DDBJ databases">
        <title>Planomonospora sphaerica JCM9374 whole genome shotgun sequence.</title>
        <authorList>
            <person name="Suzuki T."/>
            <person name="Dohra H."/>
            <person name="Kodani S."/>
        </authorList>
    </citation>
    <scope>NUCLEOTIDE SEQUENCE [LARGE SCALE GENOMIC DNA]</scope>
    <source>
        <strain evidence="4">JCM 9374</strain>
    </source>
</reference>
<reference evidence="3 4" key="1">
    <citation type="journal article" date="2016" name="Genome Announc.">
        <title>Draft Genome Sequence of Planomonospora sphaerica JCM9374, a Rare Actinomycete.</title>
        <authorList>
            <person name="Dohra H."/>
            <person name="Suzuki T."/>
            <person name="Inoue Y."/>
            <person name="Kodani S."/>
        </authorList>
    </citation>
    <scope>NUCLEOTIDE SEQUENCE [LARGE SCALE GENOMIC DNA]</scope>
    <source>
        <strain evidence="3 4">JCM 9374</strain>
    </source>
</reference>
<dbReference type="PANTHER" id="PTHR36453:SF1">
    <property type="entry name" value="RIGHT HANDED BETA HELIX DOMAIN-CONTAINING PROTEIN"/>
    <property type="match status" value="1"/>
</dbReference>
<keyword evidence="4" id="KW-1185">Reference proteome</keyword>
<dbReference type="InterPro" id="IPR006626">
    <property type="entry name" value="PbH1"/>
</dbReference>
<dbReference type="Gene3D" id="2.160.20.10">
    <property type="entry name" value="Single-stranded right-handed beta-helix, Pectin lyase-like"/>
    <property type="match status" value="2"/>
</dbReference>
<evidence type="ECO:0000256" key="1">
    <source>
        <dbReference type="SAM" id="MobiDB-lite"/>
    </source>
</evidence>
<dbReference type="SMART" id="SM00710">
    <property type="entry name" value="PbH1"/>
    <property type="match status" value="5"/>
</dbReference>
<evidence type="ECO:0000313" key="4">
    <source>
        <dbReference type="Proteomes" id="UP000077701"/>
    </source>
</evidence>
<dbReference type="RefSeq" id="WP_068901532.1">
    <property type="nucleotide sequence ID" value="NZ_BDCX01000015.1"/>
</dbReference>
<dbReference type="InterPro" id="IPR012334">
    <property type="entry name" value="Pectin_lyas_fold"/>
</dbReference>
<dbReference type="OrthoDB" id="227157at2"/>